<feature type="domain" description="Peptidase C39-like" evidence="1">
    <location>
        <begin position="244"/>
        <end position="389"/>
    </location>
</feature>
<organism evidence="2 3">
    <name type="scientific">candidate division WOR-3 bacterium JGI_Cruoil_03_51_56</name>
    <dbReference type="NCBI Taxonomy" id="1973747"/>
    <lineage>
        <taxon>Bacteria</taxon>
        <taxon>Bacteria division WOR-3</taxon>
    </lineage>
</organism>
<reference evidence="2 3" key="1">
    <citation type="submission" date="2017-07" db="EMBL/GenBank/DDBJ databases">
        <title>Recovery of genomes from metagenomes via a dereplication, aggregation, and scoring strategy.</title>
        <authorList>
            <person name="Sieber C.M."/>
            <person name="Probst A.J."/>
            <person name="Sharrar A."/>
            <person name="Thomas B.C."/>
            <person name="Hess M."/>
            <person name="Tringe S.G."/>
            <person name="Banfield J.F."/>
        </authorList>
    </citation>
    <scope>NUCLEOTIDE SEQUENCE [LARGE SCALE GENOMIC DNA]</scope>
    <source>
        <strain evidence="2">JGI_Cruoil_03_51_56</strain>
    </source>
</reference>
<evidence type="ECO:0000313" key="2">
    <source>
        <dbReference type="EMBL" id="OYD15579.1"/>
    </source>
</evidence>
<comment type="caution">
    <text evidence="2">The sequence shown here is derived from an EMBL/GenBank/DDBJ whole genome shotgun (WGS) entry which is preliminary data.</text>
</comment>
<dbReference type="NCBIfam" id="TIGR04183">
    <property type="entry name" value="Por_Secre_tail"/>
    <property type="match status" value="1"/>
</dbReference>
<evidence type="ECO:0000259" key="1">
    <source>
        <dbReference type="Pfam" id="PF13529"/>
    </source>
</evidence>
<dbReference type="AlphaFoldDB" id="A0A235BU50"/>
<proteinExistence type="predicted"/>
<protein>
    <recommendedName>
        <fullName evidence="1">Peptidase C39-like domain-containing protein</fullName>
    </recommendedName>
</protein>
<name>A0A235BU50_UNCW3</name>
<dbReference type="Gene3D" id="2.60.40.4070">
    <property type="match status" value="1"/>
</dbReference>
<sequence>MLPSFVIFLTATLLVMPLPEPGTTPQNAVDFRVVQELALRKAQAEWPGCQKGPVVPYVDENGATVAYMFHFRTDGTKFPVYDQVRMDILQERFGLLPNTDIRHWRSKYGHILVSARSDRVPIPCYGYGASDYYAVGKKALARAREILGSDAMLSRMYFIFPGTFFEFSDNDGKQIIISSLFDQVWQSRQLFVNEIRHHQQELANRYGIDESEIARIHRNDWNKALKRDFTDYAEYFVPQVERAPFYEWSYGCTPTSAAMVLGYIDRTQNYGRLVDWFWQRYDCVEGEMDWQIPNTQRECAIAMHTDTLSGGTLVMYIAQGLQTVASNNGYTVSTISDQGGTHNDWAWNTITSEINSGHAFVWSVDWQHHSLACFGYRTPDKYVFIHNTWWSPGDWWAHSGNGWSWVDSPHPSGGDPHKLEITYPLGDTDYNSIGGGEVLQVSDTVDITWNNFGNPATKVDIDLSTDGGRTWQPVAGNVPDNGTYAWFIPLSVQSCDSARLRLRQYQGSTLTSGDGNRGCFHITREPMPPDFLAPPNGMQIFEPPIVLRVDSGSVSADSFDFRMVFGGDTIWREPTVVPRCSLPDTLFTYGRSYKWTCRAHNQFGWGRLGTSWSFWVRFRAGLEENGATHSNYAFLVPGINRLAGGVMFKLGQNARGSGLVIYNALGNRVVSLNTHNKNVFWNGRDQAGYRVRAGLYFVRLVSETRTLTQKFLLVE</sequence>
<gene>
    <name evidence="2" type="ORF">CH330_05340</name>
</gene>
<dbReference type="Proteomes" id="UP000215559">
    <property type="component" value="Unassembled WGS sequence"/>
</dbReference>
<evidence type="ECO:0000313" key="3">
    <source>
        <dbReference type="Proteomes" id="UP000215559"/>
    </source>
</evidence>
<dbReference type="EMBL" id="NOZP01000091">
    <property type="protein sequence ID" value="OYD15579.1"/>
    <property type="molecule type" value="Genomic_DNA"/>
</dbReference>
<accession>A0A235BU50</accession>
<dbReference type="InterPro" id="IPR026444">
    <property type="entry name" value="Secre_tail"/>
</dbReference>
<dbReference type="Pfam" id="PF13529">
    <property type="entry name" value="Peptidase_C39_2"/>
    <property type="match status" value="1"/>
</dbReference>
<dbReference type="InterPro" id="IPR039564">
    <property type="entry name" value="Peptidase_C39-like"/>
</dbReference>